<dbReference type="Proteomes" id="UP000199615">
    <property type="component" value="Unassembled WGS sequence"/>
</dbReference>
<sequence length="325" mass="35611">MAGIAKPTEERAGHRRRGGFGVRVMAKKDIDELRGKVPCASVLEKAGWKVDLKESTRKAVKYRHGEGQIVIVIHDGRGWFDPMSDAKGDVFDLAVHLGAAGFAVALQQVADLVGFTPRQPAWKRPARTKPPAPLAHRWTARLKPRPGSPTWRYLAETRAIPDHLIQEAVDQDRLREGPHGSMWAAHTDESGAVVGWEERGSEWRGFATDGSKVLFRLGATHATRVCITEAAIDAMSRAAIEGLRHDTLYVSTGGGWSPATEAAIRAIAARPGTLLVAATDSNLQGDVFGDRLRAIAKDVGARYDRLRPSRDDWNEDLKEAVRATR</sequence>
<organism evidence="2 3">
    <name type="scientific">Rhodopseudomonas pseudopalustris</name>
    <dbReference type="NCBI Taxonomy" id="1513892"/>
    <lineage>
        <taxon>Bacteria</taxon>
        <taxon>Pseudomonadati</taxon>
        <taxon>Pseudomonadota</taxon>
        <taxon>Alphaproteobacteria</taxon>
        <taxon>Hyphomicrobiales</taxon>
        <taxon>Nitrobacteraceae</taxon>
        <taxon>Rhodopseudomonas</taxon>
    </lineage>
</organism>
<evidence type="ECO:0000313" key="3">
    <source>
        <dbReference type="Proteomes" id="UP000199615"/>
    </source>
</evidence>
<dbReference type="Pfam" id="PF13155">
    <property type="entry name" value="Toprim_2"/>
    <property type="match status" value="1"/>
</dbReference>
<protein>
    <submittedName>
        <fullName evidence="2">Toprim-like</fullName>
    </submittedName>
</protein>
<reference evidence="3" key="1">
    <citation type="submission" date="2016-10" db="EMBL/GenBank/DDBJ databases">
        <authorList>
            <person name="Varghese N."/>
            <person name="Submissions S."/>
        </authorList>
    </citation>
    <scope>NUCLEOTIDE SEQUENCE [LARGE SCALE GENOMIC DNA]</scope>
    <source>
        <strain evidence="3">DSM 123</strain>
    </source>
</reference>
<keyword evidence="3" id="KW-1185">Reference proteome</keyword>
<feature type="domain" description="DUF3991" evidence="1">
    <location>
        <begin position="152"/>
        <end position="219"/>
    </location>
</feature>
<dbReference type="Pfam" id="PF13154">
    <property type="entry name" value="DUF3991"/>
    <property type="match status" value="1"/>
</dbReference>
<dbReference type="InterPro" id="IPR017041">
    <property type="entry name" value="UCP036054"/>
</dbReference>
<dbReference type="EMBL" id="FODT01000015">
    <property type="protein sequence ID" value="SEP33234.1"/>
    <property type="molecule type" value="Genomic_DNA"/>
</dbReference>
<dbReference type="InterPro" id="IPR025054">
    <property type="entry name" value="DUF3991"/>
</dbReference>
<evidence type="ECO:0000259" key="1">
    <source>
        <dbReference type="Pfam" id="PF13154"/>
    </source>
</evidence>
<dbReference type="SUPFAM" id="SSF57783">
    <property type="entry name" value="Zinc beta-ribbon"/>
    <property type="match status" value="1"/>
</dbReference>
<proteinExistence type="predicted"/>
<accession>A0A1H8X020</accession>
<dbReference type="PIRSF" id="PIRSF036054">
    <property type="entry name" value="UCP036054"/>
    <property type="match status" value="1"/>
</dbReference>
<name>A0A1H8X020_9BRAD</name>
<gene>
    <name evidence="2" type="ORF">SAMN05444123_11524</name>
</gene>
<dbReference type="AlphaFoldDB" id="A0A1H8X020"/>
<evidence type="ECO:0000313" key="2">
    <source>
        <dbReference type="EMBL" id="SEP33234.1"/>
    </source>
</evidence>